<evidence type="ECO:0000313" key="3">
    <source>
        <dbReference type="Proteomes" id="UP000557899"/>
    </source>
</evidence>
<dbReference type="AlphaFoldDB" id="A0A7X6SVH1"/>
<dbReference type="Gene3D" id="3.30.2320.60">
    <property type="entry name" value="FhaA, phosphopeptide-binding domain (DUF3662)"/>
    <property type="match status" value="1"/>
</dbReference>
<reference evidence="2 3" key="1">
    <citation type="journal article" date="2020" name="Biotechnol. Biofuels">
        <title>New insights from the biogas microbiome by comprehensive genome-resolved metagenomics of nearly 1600 species originating from multiple anaerobic digesters.</title>
        <authorList>
            <person name="Campanaro S."/>
            <person name="Treu L."/>
            <person name="Rodriguez-R L.M."/>
            <person name="Kovalovszki A."/>
            <person name="Ziels R.M."/>
            <person name="Maus I."/>
            <person name="Zhu X."/>
            <person name="Kougias P.G."/>
            <person name="Basile A."/>
            <person name="Luo G."/>
            <person name="Schluter A."/>
            <person name="Konstantinidis K.T."/>
            <person name="Angelidaki I."/>
        </authorList>
    </citation>
    <scope>NUCLEOTIDE SEQUENCE [LARGE SCALE GENOMIC DNA]</scope>
    <source>
        <strain evidence="2">AS15tlH2ME_198</strain>
    </source>
</reference>
<dbReference type="InterPro" id="IPR022128">
    <property type="entry name" value="FhaA_N"/>
</dbReference>
<dbReference type="EMBL" id="JAAZHI010000158">
    <property type="protein sequence ID" value="NLA56163.1"/>
    <property type="molecule type" value="Genomic_DNA"/>
</dbReference>
<feature type="non-terminal residue" evidence="2">
    <location>
        <position position="52"/>
    </location>
</feature>
<dbReference type="Pfam" id="PF12401">
    <property type="entry name" value="FhaA_N"/>
    <property type="match status" value="1"/>
</dbReference>
<comment type="caution">
    <text evidence="2">The sequence shown here is derived from an EMBL/GenBank/DDBJ whole genome shotgun (WGS) entry which is preliminary data.</text>
</comment>
<gene>
    <name evidence="2" type="ORF">GX859_07690</name>
</gene>
<name>A0A7X6SVH1_9CORY</name>
<evidence type="ECO:0000259" key="1">
    <source>
        <dbReference type="Pfam" id="PF12401"/>
    </source>
</evidence>
<feature type="domain" description="FhaA N-terminal" evidence="1">
    <location>
        <begin position="8"/>
        <end position="49"/>
    </location>
</feature>
<dbReference type="InterPro" id="IPR042287">
    <property type="entry name" value="FhaA_N_sf"/>
</dbReference>
<accession>A0A7X6SVH1</accession>
<protein>
    <submittedName>
        <fullName evidence="2">DUF3662 domain-containing protein</fullName>
    </submittedName>
</protein>
<organism evidence="2 3">
    <name type="scientific">Corynebacterium humireducens</name>
    <dbReference type="NCBI Taxonomy" id="1223514"/>
    <lineage>
        <taxon>Bacteria</taxon>
        <taxon>Bacillati</taxon>
        <taxon>Actinomycetota</taxon>
        <taxon>Actinomycetes</taxon>
        <taxon>Mycobacteriales</taxon>
        <taxon>Corynebacteriaceae</taxon>
        <taxon>Corynebacterium</taxon>
    </lineage>
</organism>
<proteinExistence type="predicted"/>
<sequence length="52" mass="5567">MSIMARIAKLDSALQRGLDNGLALIFGGKVVPAEIEELLKQEAEDNLVVDDG</sequence>
<dbReference type="Proteomes" id="UP000557899">
    <property type="component" value="Unassembled WGS sequence"/>
</dbReference>
<evidence type="ECO:0000313" key="2">
    <source>
        <dbReference type="EMBL" id="NLA56163.1"/>
    </source>
</evidence>